<dbReference type="Proteomes" id="UP000652761">
    <property type="component" value="Unassembled WGS sequence"/>
</dbReference>
<evidence type="ECO:0000256" key="1">
    <source>
        <dbReference type="ARBA" id="ARBA00022737"/>
    </source>
</evidence>
<dbReference type="FunFam" id="1.25.40.10:FF:000927">
    <property type="entry name" value="Pentatricopeptide repeat-containing protein"/>
    <property type="match status" value="1"/>
</dbReference>
<dbReference type="Gene3D" id="1.25.40.10">
    <property type="entry name" value="Tetratricopeptide repeat domain"/>
    <property type="match status" value="4"/>
</dbReference>
<dbReference type="GO" id="GO:0009451">
    <property type="term" value="P:RNA modification"/>
    <property type="evidence" value="ECO:0007669"/>
    <property type="project" value="InterPro"/>
</dbReference>
<organism evidence="3 4">
    <name type="scientific">Colocasia esculenta</name>
    <name type="common">Wild taro</name>
    <name type="synonym">Arum esculentum</name>
    <dbReference type="NCBI Taxonomy" id="4460"/>
    <lineage>
        <taxon>Eukaryota</taxon>
        <taxon>Viridiplantae</taxon>
        <taxon>Streptophyta</taxon>
        <taxon>Embryophyta</taxon>
        <taxon>Tracheophyta</taxon>
        <taxon>Spermatophyta</taxon>
        <taxon>Magnoliopsida</taxon>
        <taxon>Liliopsida</taxon>
        <taxon>Araceae</taxon>
        <taxon>Aroideae</taxon>
        <taxon>Colocasieae</taxon>
        <taxon>Colocasia</taxon>
    </lineage>
</organism>
<dbReference type="Pfam" id="PF13041">
    <property type="entry name" value="PPR_2"/>
    <property type="match status" value="3"/>
</dbReference>
<dbReference type="PANTHER" id="PTHR47926">
    <property type="entry name" value="PENTATRICOPEPTIDE REPEAT-CONTAINING PROTEIN"/>
    <property type="match status" value="1"/>
</dbReference>
<feature type="repeat" description="PPR" evidence="2">
    <location>
        <begin position="283"/>
        <end position="317"/>
    </location>
</feature>
<dbReference type="InterPro" id="IPR046960">
    <property type="entry name" value="PPR_At4g14850-like_plant"/>
</dbReference>
<evidence type="ECO:0000313" key="3">
    <source>
        <dbReference type="EMBL" id="MQL74201.1"/>
    </source>
</evidence>
<dbReference type="EMBL" id="NMUH01000196">
    <property type="protein sequence ID" value="MQL74201.1"/>
    <property type="molecule type" value="Genomic_DNA"/>
</dbReference>
<keyword evidence="4" id="KW-1185">Reference proteome</keyword>
<comment type="caution">
    <text evidence="3">The sequence shown here is derived from an EMBL/GenBank/DDBJ whole genome shotgun (WGS) entry which is preliminary data.</text>
</comment>
<dbReference type="InterPro" id="IPR011990">
    <property type="entry name" value="TPR-like_helical_dom_sf"/>
</dbReference>
<dbReference type="Pfam" id="PF01535">
    <property type="entry name" value="PPR"/>
    <property type="match status" value="2"/>
</dbReference>
<dbReference type="PANTHER" id="PTHR47926:SF485">
    <property type="entry name" value="REPEAT-LIKE SUPERFAMILY PROTEIN, PUTATIVE-RELATED"/>
    <property type="match status" value="1"/>
</dbReference>
<feature type="repeat" description="PPR" evidence="2">
    <location>
        <begin position="421"/>
        <end position="456"/>
    </location>
</feature>
<dbReference type="FunFam" id="1.25.40.10:FF:000470">
    <property type="entry name" value="Pentatricopeptide repeat-containing protein At5g66520"/>
    <property type="match status" value="1"/>
</dbReference>
<dbReference type="InterPro" id="IPR046848">
    <property type="entry name" value="E_motif"/>
</dbReference>
<proteinExistence type="predicted"/>
<dbReference type="NCBIfam" id="TIGR00756">
    <property type="entry name" value="PPR"/>
    <property type="match status" value="6"/>
</dbReference>
<feature type="repeat" description="PPR" evidence="2">
    <location>
        <begin position="119"/>
        <end position="154"/>
    </location>
</feature>
<evidence type="ECO:0000313" key="4">
    <source>
        <dbReference type="Proteomes" id="UP000652761"/>
    </source>
</evidence>
<dbReference type="PROSITE" id="PS51375">
    <property type="entry name" value="PPR"/>
    <property type="match status" value="6"/>
</dbReference>
<name>A0A843TSS3_COLES</name>
<accession>A0A843TSS3</accession>
<feature type="repeat" description="PPR" evidence="2">
    <location>
        <begin position="221"/>
        <end position="255"/>
    </location>
</feature>
<dbReference type="SUPFAM" id="SSF48452">
    <property type="entry name" value="TPR-like"/>
    <property type="match status" value="1"/>
</dbReference>
<reference evidence="3" key="1">
    <citation type="submission" date="2017-07" db="EMBL/GenBank/DDBJ databases">
        <title>Taro Niue Genome Assembly and Annotation.</title>
        <authorList>
            <person name="Atibalentja N."/>
            <person name="Keating K."/>
            <person name="Fields C.J."/>
        </authorList>
    </citation>
    <scope>NUCLEOTIDE SEQUENCE</scope>
    <source>
        <strain evidence="3">Niue_2</strain>
        <tissue evidence="3">Leaf</tissue>
    </source>
</reference>
<gene>
    <name evidence="3" type="ORF">Taro_006576</name>
</gene>
<sequence>MATGPKPPRTRPSSLHLDRILAAARNKSRGFPTSIWREEESDDHHPAPALSLSHPVLRALDSCPCGGRAFDQALAQLVVSGLFQHPLAAGRAVRTLCASPSFGSVTFAVALFSHLDEPDAFICNTILRAYARSGDPHEGVGFYRSHMLRRGVPPNNYTFPLVVKLCADAGSASEGARAHARVVKLGFESDLFVQNSLIHMYSTIGSVRSARRLFDLRAVSDLVTWNSMMDGYVKNGMVTTARELFDEMPERDTVSWNSMIDGYGKVGEVKLARELFDAMPSPNVVSWNTILAIYVRAKDYRECSRLFDWMVATRVTPNEATLVSVLTSCSNLGDLERGRWVDSFVKNRRMGIEPDVLLSTALLTMYSKCGDMDSAREIFDQMPEKSVVSWNSMIIGYGMHGHGDKAILLFLDMEREGPRPNEATFVCLLSACAHAGLVFEGWWCFDRMVRKHNIEPKIEHYGCVVDLLSRAGLLDDSKQLIEKTPAQPAPALLGALLSACKTHSNLKLAEIVGGKLMELAPTDVGPYVLLSDIYAAEGRWDDVEKVRAVMREKGLLKGAGVSLVGWEKCEHVCPVEIKDPVHKKGIMHSILNELGQSDETAWRVFAD</sequence>
<dbReference type="GO" id="GO:0003723">
    <property type="term" value="F:RNA binding"/>
    <property type="evidence" value="ECO:0007669"/>
    <property type="project" value="InterPro"/>
</dbReference>
<dbReference type="OrthoDB" id="185373at2759"/>
<feature type="repeat" description="PPR" evidence="2">
    <location>
        <begin position="355"/>
        <end position="385"/>
    </location>
</feature>
<evidence type="ECO:0000256" key="2">
    <source>
        <dbReference type="PROSITE-ProRule" id="PRU00708"/>
    </source>
</evidence>
<keyword evidence="1" id="KW-0677">Repeat</keyword>
<dbReference type="AlphaFoldDB" id="A0A843TSS3"/>
<evidence type="ECO:0008006" key="5">
    <source>
        <dbReference type="Google" id="ProtNLM"/>
    </source>
</evidence>
<dbReference type="Pfam" id="PF20431">
    <property type="entry name" value="E_motif"/>
    <property type="match status" value="1"/>
</dbReference>
<protein>
    <recommendedName>
        <fullName evidence="5">Chlororespiratory reduction 4</fullName>
    </recommendedName>
</protein>
<dbReference type="InterPro" id="IPR002885">
    <property type="entry name" value="PPR_rpt"/>
</dbReference>
<feature type="repeat" description="PPR" evidence="2">
    <location>
        <begin position="386"/>
        <end position="420"/>
    </location>
</feature>